<evidence type="ECO:0000313" key="2">
    <source>
        <dbReference type="EMBL" id="CAD8889387.1"/>
    </source>
</evidence>
<proteinExistence type="predicted"/>
<feature type="compositionally biased region" description="Low complexity" evidence="1">
    <location>
        <begin position="116"/>
        <end position="130"/>
    </location>
</feature>
<sequence>MAQMKTFRSSTAAILTYMALSFSTAEHDSAFPKALLTDPDSISGRILKIQKIPVTTKTPKSSTLDPSTLMEPKSAKGKLSQTYSPSNTSDPTETLDPTKTVMPKYTKRKSGKTHFPSTTLDPSTSTTPTSREGKSGKTYVPSGTLYLLNSVLLESVKKKSSKTYTSSDTHDPTASSSPSTFITPKSGKEKSGKTYVPRTNKEYNARVTQCLDSSSFSATVVQFENKGVRMDVSISCSMLGSYSVKIKTFLCGIKIHFDDHTKDVFGFCPKSCGRCDDF</sequence>
<feature type="region of interest" description="Disordered" evidence="1">
    <location>
        <begin position="161"/>
        <end position="198"/>
    </location>
</feature>
<dbReference type="EMBL" id="HBFR01023107">
    <property type="protein sequence ID" value="CAD8889387.1"/>
    <property type="molecule type" value="Transcribed_RNA"/>
</dbReference>
<accession>A0A7S1BJD5</accession>
<dbReference type="AlphaFoldDB" id="A0A7S1BJD5"/>
<evidence type="ECO:0000256" key="1">
    <source>
        <dbReference type="SAM" id="MobiDB-lite"/>
    </source>
</evidence>
<reference evidence="2" key="1">
    <citation type="submission" date="2021-01" db="EMBL/GenBank/DDBJ databases">
        <authorList>
            <person name="Corre E."/>
            <person name="Pelletier E."/>
            <person name="Niang G."/>
            <person name="Scheremetjew M."/>
            <person name="Finn R."/>
            <person name="Kale V."/>
            <person name="Holt S."/>
            <person name="Cochrane G."/>
            <person name="Meng A."/>
            <person name="Brown T."/>
            <person name="Cohen L."/>
        </authorList>
    </citation>
    <scope>NUCLEOTIDE SEQUENCE</scope>
    <source>
        <strain evidence="2">308</strain>
    </source>
</reference>
<protein>
    <submittedName>
        <fullName evidence="2">Uncharacterized protein</fullName>
    </submittedName>
</protein>
<feature type="region of interest" description="Disordered" evidence="1">
    <location>
        <begin position="56"/>
        <end position="140"/>
    </location>
</feature>
<gene>
    <name evidence="2" type="ORF">CHYS00102_LOCUS16592</name>
</gene>
<name>A0A7S1BJD5_9STRA</name>
<feature type="compositionally biased region" description="Polar residues" evidence="1">
    <location>
        <begin position="56"/>
        <end position="66"/>
    </location>
</feature>
<feature type="compositionally biased region" description="Polar residues" evidence="1">
    <location>
        <begin position="172"/>
        <end position="183"/>
    </location>
</feature>
<organism evidence="2">
    <name type="scientific">Corethron hystrix</name>
    <dbReference type="NCBI Taxonomy" id="216773"/>
    <lineage>
        <taxon>Eukaryota</taxon>
        <taxon>Sar</taxon>
        <taxon>Stramenopiles</taxon>
        <taxon>Ochrophyta</taxon>
        <taxon>Bacillariophyta</taxon>
        <taxon>Coscinodiscophyceae</taxon>
        <taxon>Corethrophycidae</taxon>
        <taxon>Corethrales</taxon>
        <taxon>Corethraceae</taxon>
        <taxon>Corethron</taxon>
    </lineage>
</organism>
<feature type="compositionally biased region" description="Polar residues" evidence="1">
    <location>
        <begin position="79"/>
        <end position="97"/>
    </location>
</feature>